<evidence type="ECO:0000313" key="3">
    <source>
        <dbReference type="Proteomes" id="UP000663879"/>
    </source>
</evidence>
<dbReference type="OrthoDB" id="10511757at2759"/>
<sequence length="454" mass="53690">MKFSIIFQYFFIILLIIDLTKAFSFKKLKLQIKKKTSSKHSDKSSPLPSAINEENDTEQCDLRPKNYSSEFIINSPLTNENYYPTLLALEAHILNFALKENRILWVFHVLSTKSEPKRLELIEEYNNQTKNNEEKSFEDLIEKRILEKLPFTWILLNALSRPLYQFDIMLINDFLENDNDFDSLIEIFYDTDYENKEKIIEFFDQNSNVFSDYVQSDKNDGQFLKKLIAKKLDNNELTDLISRLIDKKDEKINFDSLECIAQKICLIFDKNCEKIQLKCSTTIKLNDYQDINSFFTKTNADQMKVVYNIFNDFAKVIKKDPFSTCSDKFNIKYCESLKKMVLISGNSSRYNARKINHLIQENNPGFDLTRLILSASKTKNLDEIAKIYEELFKKYLSKHIEFFYSKENIETKKSWWKFWDTKDISKDLKVYVKGLKSLIGPKDWCSKDSIRTQQ</sequence>
<dbReference type="GO" id="GO:0005509">
    <property type="term" value="F:calcium ion binding"/>
    <property type="evidence" value="ECO:0007669"/>
    <property type="project" value="InterPro"/>
</dbReference>
<reference evidence="2" key="1">
    <citation type="submission" date="2021-02" db="EMBL/GenBank/DDBJ databases">
        <authorList>
            <person name="Nowell W R."/>
        </authorList>
    </citation>
    <scope>NUCLEOTIDE SEQUENCE</scope>
    <source>
        <strain evidence="2">Ploen Becks lab</strain>
    </source>
</reference>
<protein>
    <submittedName>
        <fullName evidence="2">Uncharacterized protein</fullName>
    </submittedName>
</protein>
<dbReference type="SUPFAM" id="SSF47874">
    <property type="entry name" value="Annexin"/>
    <property type="match status" value="1"/>
</dbReference>
<evidence type="ECO:0000256" key="1">
    <source>
        <dbReference type="SAM" id="MobiDB-lite"/>
    </source>
</evidence>
<feature type="region of interest" description="Disordered" evidence="1">
    <location>
        <begin position="38"/>
        <end position="58"/>
    </location>
</feature>
<dbReference type="GO" id="GO:0005544">
    <property type="term" value="F:calcium-dependent phospholipid binding"/>
    <property type="evidence" value="ECO:0007669"/>
    <property type="project" value="InterPro"/>
</dbReference>
<gene>
    <name evidence="2" type="ORF">OXX778_LOCUS5728</name>
</gene>
<accession>A0A813RRS2</accession>
<dbReference type="Proteomes" id="UP000663879">
    <property type="component" value="Unassembled WGS sequence"/>
</dbReference>
<organism evidence="2 3">
    <name type="scientific">Brachionus calyciflorus</name>
    <dbReference type="NCBI Taxonomy" id="104777"/>
    <lineage>
        <taxon>Eukaryota</taxon>
        <taxon>Metazoa</taxon>
        <taxon>Spiralia</taxon>
        <taxon>Gnathifera</taxon>
        <taxon>Rotifera</taxon>
        <taxon>Eurotatoria</taxon>
        <taxon>Monogononta</taxon>
        <taxon>Pseudotrocha</taxon>
        <taxon>Ploima</taxon>
        <taxon>Brachionidae</taxon>
        <taxon>Brachionus</taxon>
    </lineage>
</organism>
<comment type="caution">
    <text evidence="2">The sequence shown here is derived from an EMBL/GenBank/DDBJ whole genome shotgun (WGS) entry which is preliminary data.</text>
</comment>
<dbReference type="EMBL" id="CAJNOC010000641">
    <property type="protein sequence ID" value="CAF0786163.1"/>
    <property type="molecule type" value="Genomic_DNA"/>
</dbReference>
<keyword evidence="3" id="KW-1185">Reference proteome</keyword>
<dbReference type="AlphaFoldDB" id="A0A813RRS2"/>
<dbReference type="InterPro" id="IPR037104">
    <property type="entry name" value="Annexin_sf"/>
</dbReference>
<name>A0A813RRS2_9BILA</name>
<evidence type="ECO:0000313" key="2">
    <source>
        <dbReference type="EMBL" id="CAF0786163.1"/>
    </source>
</evidence>
<proteinExistence type="predicted"/>